<sequence length="311" mass="36593">MDVTKNSGKQVIILRQSGGRLGNQLLLYASVYAFCLEYNYKCINYTLYNYADYFEKSNRDKFTKLVGIFSKLKLYHTHRDYFIVYQIYRFLTYLYSFFKSGIVIKEDPQATIYLPPTDDKNRSHKKLIENITKSKHRIFYIDGWSFRNPVGLKKYHKKIVDLLKPKQYTINRVESFINPLKRKYHLIGVHIRQGEYKSKKFMGGEWYFNEKEVAGILKTYIEKNHKDPNKAMFIICSDEPVNLDYFKGLNVIRGIGSMMEDIVTLSKCNLIIGSNSTFGSFAAYFGNIPFFIFDRGKKYVPAKSENLFQNF</sequence>
<evidence type="ECO:0008006" key="5">
    <source>
        <dbReference type="Google" id="ProtNLM"/>
    </source>
</evidence>
<dbReference type="Gene3D" id="3.40.50.11350">
    <property type="match status" value="1"/>
</dbReference>
<keyword evidence="2" id="KW-0808">Transferase</keyword>
<accession>A0A1F5JP99</accession>
<reference evidence="3 4" key="1">
    <citation type="journal article" date="2016" name="Nat. Commun.">
        <title>Thousands of microbial genomes shed light on interconnected biogeochemical processes in an aquifer system.</title>
        <authorList>
            <person name="Anantharaman K."/>
            <person name="Brown C.T."/>
            <person name="Hug L.A."/>
            <person name="Sharon I."/>
            <person name="Castelle C.J."/>
            <person name="Probst A.J."/>
            <person name="Thomas B.C."/>
            <person name="Singh A."/>
            <person name="Wilkins M.J."/>
            <person name="Karaoz U."/>
            <person name="Brodie E.L."/>
            <person name="Williams K.H."/>
            <person name="Hubbard S.S."/>
            <person name="Banfield J.F."/>
        </authorList>
    </citation>
    <scope>NUCLEOTIDE SEQUENCE [LARGE SCALE GENOMIC DNA]</scope>
</reference>
<dbReference type="Pfam" id="PF01531">
    <property type="entry name" value="Glyco_transf_11"/>
    <property type="match status" value="1"/>
</dbReference>
<gene>
    <name evidence="3" type="ORF">A3C59_00365</name>
</gene>
<proteinExistence type="predicted"/>
<dbReference type="EMBL" id="MFCV01000047">
    <property type="protein sequence ID" value="OGE30426.1"/>
    <property type="molecule type" value="Genomic_DNA"/>
</dbReference>
<dbReference type="Proteomes" id="UP000176902">
    <property type="component" value="Unassembled WGS sequence"/>
</dbReference>
<dbReference type="GO" id="GO:0008107">
    <property type="term" value="F:galactoside 2-alpha-L-fucosyltransferase activity"/>
    <property type="evidence" value="ECO:0007669"/>
    <property type="project" value="InterPro"/>
</dbReference>
<dbReference type="PANTHER" id="PTHR11927">
    <property type="entry name" value="GALACTOSIDE 2-L-FUCOSYLTRANSFERASE"/>
    <property type="match status" value="1"/>
</dbReference>
<evidence type="ECO:0000256" key="1">
    <source>
        <dbReference type="ARBA" id="ARBA00022676"/>
    </source>
</evidence>
<evidence type="ECO:0000313" key="3">
    <source>
        <dbReference type="EMBL" id="OGE30426.1"/>
    </source>
</evidence>
<keyword evidence="1" id="KW-0328">Glycosyltransferase</keyword>
<dbReference type="AlphaFoldDB" id="A0A1F5JP99"/>
<protein>
    <recommendedName>
        <fullName evidence="5">Glycosyl transferase family 11</fullName>
    </recommendedName>
</protein>
<dbReference type="STRING" id="1797768.A3C59_00365"/>
<dbReference type="PANTHER" id="PTHR11927:SF9">
    <property type="entry name" value="L-FUCOSYLTRANSFERASE"/>
    <property type="match status" value="1"/>
</dbReference>
<name>A0A1F5JP99_9BACT</name>
<dbReference type="GO" id="GO:0016020">
    <property type="term" value="C:membrane"/>
    <property type="evidence" value="ECO:0007669"/>
    <property type="project" value="InterPro"/>
</dbReference>
<dbReference type="InterPro" id="IPR002516">
    <property type="entry name" value="Glyco_trans_11"/>
</dbReference>
<evidence type="ECO:0000313" key="4">
    <source>
        <dbReference type="Proteomes" id="UP000176902"/>
    </source>
</evidence>
<dbReference type="GO" id="GO:0005975">
    <property type="term" value="P:carbohydrate metabolic process"/>
    <property type="evidence" value="ECO:0007669"/>
    <property type="project" value="InterPro"/>
</dbReference>
<comment type="caution">
    <text evidence="3">The sequence shown here is derived from an EMBL/GenBank/DDBJ whole genome shotgun (WGS) entry which is preliminary data.</text>
</comment>
<evidence type="ECO:0000256" key="2">
    <source>
        <dbReference type="ARBA" id="ARBA00022679"/>
    </source>
</evidence>
<organism evidence="3 4">
    <name type="scientific">Candidatus Daviesbacteria bacterium RIFCSPHIGHO2_02_FULL_36_13</name>
    <dbReference type="NCBI Taxonomy" id="1797768"/>
    <lineage>
        <taxon>Bacteria</taxon>
        <taxon>Candidatus Daviesiibacteriota</taxon>
    </lineage>
</organism>